<keyword evidence="3" id="KW-1185">Reference proteome</keyword>
<gene>
    <name evidence="2" type="ORF">C7M84_006372</name>
</gene>
<feature type="region of interest" description="Disordered" evidence="1">
    <location>
        <begin position="1"/>
        <end position="39"/>
    </location>
</feature>
<protein>
    <submittedName>
        <fullName evidence="2">Uncharacterized protein</fullName>
    </submittedName>
</protein>
<evidence type="ECO:0000256" key="1">
    <source>
        <dbReference type="SAM" id="MobiDB-lite"/>
    </source>
</evidence>
<sequence length="389" mass="42322">MLPIHHPPKVSSFLSPSIGPPQPPPPPHPTTPTTYPVPYPRFSGPTLLSSFTPTHHQFEILPSFPPTYRSSHPDCERIMTVLNQAQFESTYHKPTVPITPPSPPPFLSTHIHERESATGHPHTPTTLPFTPIRHQSSNPPIPILSPLNALPPFPHNPLPPFPHHISCPPTPTPFPFHTPHLPPYPSSPPRSHQTAYLPRHPTPPLAPLPPPPPPFTPPPPPHQASSSPRRNPRAANLGQEAPGTAALSAPALRSCRRWPFRTRFTVASSGGNRSSAANDAKGVTEDPTATLIPILDISPPRINFVCGKQGVIRPVLWLSPLHGFEAGFNVLDFPDKLIGGTAAVRDAWPFMVGLRSKCGDSTPVELNPSWSPWAPPSPPIPTRLSTIRE</sequence>
<proteinExistence type="predicted"/>
<dbReference type="AlphaFoldDB" id="A0A423TF77"/>
<feature type="compositionally biased region" description="Low complexity" evidence="1">
    <location>
        <begin position="118"/>
        <end position="131"/>
    </location>
</feature>
<feature type="compositionally biased region" description="Pro residues" evidence="1">
    <location>
        <begin position="178"/>
        <end position="188"/>
    </location>
</feature>
<feature type="compositionally biased region" description="Pro residues" evidence="1">
    <location>
        <begin position="200"/>
        <end position="222"/>
    </location>
</feature>
<name>A0A423TF77_PENVA</name>
<dbReference type="EMBL" id="QCYY01001811">
    <property type="protein sequence ID" value="ROT75086.1"/>
    <property type="molecule type" value="Genomic_DNA"/>
</dbReference>
<dbReference type="Proteomes" id="UP000283509">
    <property type="component" value="Unassembled WGS sequence"/>
</dbReference>
<comment type="caution">
    <text evidence="2">The sequence shown here is derived from an EMBL/GenBank/DDBJ whole genome shotgun (WGS) entry which is preliminary data.</text>
</comment>
<evidence type="ECO:0000313" key="3">
    <source>
        <dbReference type="Proteomes" id="UP000283509"/>
    </source>
</evidence>
<organism evidence="2 3">
    <name type="scientific">Penaeus vannamei</name>
    <name type="common">Whiteleg shrimp</name>
    <name type="synonym">Litopenaeus vannamei</name>
    <dbReference type="NCBI Taxonomy" id="6689"/>
    <lineage>
        <taxon>Eukaryota</taxon>
        <taxon>Metazoa</taxon>
        <taxon>Ecdysozoa</taxon>
        <taxon>Arthropoda</taxon>
        <taxon>Crustacea</taxon>
        <taxon>Multicrustacea</taxon>
        <taxon>Malacostraca</taxon>
        <taxon>Eumalacostraca</taxon>
        <taxon>Eucarida</taxon>
        <taxon>Decapoda</taxon>
        <taxon>Dendrobranchiata</taxon>
        <taxon>Penaeoidea</taxon>
        <taxon>Penaeidae</taxon>
        <taxon>Penaeus</taxon>
    </lineage>
</organism>
<feature type="region of interest" description="Disordered" evidence="1">
    <location>
        <begin position="116"/>
        <end position="145"/>
    </location>
</feature>
<feature type="compositionally biased region" description="Pro residues" evidence="1">
    <location>
        <begin position="18"/>
        <end position="39"/>
    </location>
</feature>
<feature type="region of interest" description="Disordered" evidence="1">
    <location>
        <begin position="178"/>
        <end position="248"/>
    </location>
</feature>
<reference evidence="2 3" key="2">
    <citation type="submission" date="2019-01" db="EMBL/GenBank/DDBJ databases">
        <title>The decoding of complex shrimp genome reveals the adaptation for benthos swimmer, frequently molting mechanism and breeding impact on genome.</title>
        <authorList>
            <person name="Sun Y."/>
            <person name="Gao Y."/>
            <person name="Yu Y."/>
        </authorList>
    </citation>
    <scope>NUCLEOTIDE SEQUENCE [LARGE SCALE GENOMIC DNA]</scope>
    <source>
        <tissue evidence="2">Muscle</tissue>
    </source>
</reference>
<dbReference type="PRINTS" id="PR01217">
    <property type="entry name" value="PRICHEXTENSN"/>
</dbReference>
<reference evidence="2 3" key="1">
    <citation type="submission" date="2018-04" db="EMBL/GenBank/DDBJ databases">
        <authorList>
            <person name="Zhang X."/>
            <person name="Yuan J."/>
            <person name="Li F."/>
            <person name="Xiang J."/>
        </authorList>
    </citation>
    <scope>NUCLEOTIDE SEQUENCE [LARGE SCALE GENOMIC DNA]</scope>
    <source>
        <tissue evidence="2">Muscle</tissue>
    </source>
</reference>
<accession>A0A423TF77</accession>
<evidence type="ECO:0000313" key="2">
    <source>
        <dbReference type="EMBL" id="ROT75086.1"/>
    </source>
</evidence>